<proteinExistence type="predicted"/>
<gene>
    <name evidence="6" type="ORF">ACFSCY_06595</name>
</gene>
<evidence type="ECO:0000256" key="4">
    <source>
        <dbReference type="ARBA" id="ARBA00022842"/>
    </source>
</evidence>
<evidence type="ECO:0000256" key="5">
    <source>
        <dbReference type="SAM" id="MobiDB-lite"/>
    </source>
</evidence>
<dbReference type="EMBL" id="JBHUCP010000004">
    <property type="protein sequence ID" value="MFD1529104.1"/>
    <property type="molecule type" value="Genomic_DNA"/>
</dbReference>
<dbReference type="Gene3D" id="3.40.190.80">
    <property type="match status" value="1"/>
</dbReference>
<evidence type="ECO:0000313" key="7">
    <source>
        <dbReference type="Proteomes" id="UP001597145"/>
    </source>
</evidence>
<feature type="compositionally biased region" description="Low complexity" evidence="5">
    <location>
        <begin position="1"/>
        <end position="18"/>
    </location>
</feature>
<name>A0ABW4FEN8_9PSEU</name>
<dbReference type="Gene3D" id="3.30.540.10">
    <property type="entry name" value="Fructose-1,6-Bisphosphatase, subunit A, domain 1"/>
    <property type="match status" value="1"/>
</dbReference>
<dbReference type="PANTHER" id="PTHR20854">
    <property type="entry name" value="INOSITOL MONOPHOSPHATASE"/>
    <property type="match status" value="1"/>
</dbReference>
<evidence type="ECO:0000256" key="2">
    <source>
        <dbReference type="ARBA" id="ARBA00013106"/>
    </source>
</evidence>
<dbReference type="Pfam" id="PF00459">
    <property type="entry name" value="Inositol_P"/>
    <property type="match status" value="1"/>
</dbReference>
<evidence type="ECO:0000256" key="3">
    <source>
        <dbReference type="ARBA" id="ARBA00022723"/>
    </source>
</evidence>
<keyword evidence="3" id="KW-0479">Metal-binding</keyword>
<dbReference type="PANTHER" id="PTHR20854:SF4">
    <property type="entry name" value="INOSITOL-1-MONOPHOSPHATASE-RELATED"/>
    <property type="match status" value="1"/>
</dbReference>
<organism evidence="6 7">
    <name type="scientific">Pseudonocardia aurantiaca</name>
    <dbReference type="NCBI Taxonomy" id="75290"/>
    <lineage>
        <taxon>Bacteria</taxon>
        <taxon>Bacillati</taxon>
        <taxon>Actinomycetota</taxon>
        <taxon>Actinomycetes</taxon>
        <taxon>Pseudonocardiales</taxon>
        <taxon>Pseudonocardiaceae</taxon>
        <taxon>Pseudonocardia</taxon>
    </lineage>
</organism>
<dbReference type="InterPro" id="IPR000760">
    <property type="entry name" value="Inositol_monophosphatase-like"/>
</dbReference>
<comment type="catalytic activity">
    <reaction evidence="1">
        <text>a myo-inositol phosphate + H2O = myo-inositol + phosphate</text>
        <dbReference type="Rhea" id="RHEA:24056"/>
        <dbReference type="ChEBI" id="CHEBI:15377"/>
        <dbReference type="ChEBI" id="CHEBI:17268"/>
        <dbReference type="ChEBI" id="CHEBI:43474"/>
        <dbReference type="ChEBI" id="CHEBI:84139"/>
        <dbReference type="EC" id="3.1.3.25"/>
    </reaction>
</comment>
<dbReference type="InterPro" id="IPR020550">
    <property type="entry name" value="Inositol_monophosphatase_CS"/>
</dbReference>
<evidence type="ECO:0000256" key="1">
    <source>
        <dbReference type="ARBA" id="ARBA00001033"/>
    </source>
</evidence>
<comment type="caution">
    <text evidence="6">The sequence shown here is derived from an EMBL/GenBank/DDBJ whole genome shotgun (WGS) entry which is preliminary data.</text>
</comment>
<feature type="region of interest" description="Disordered" evidence="5">
    <location>
        <begin position="1"/>
        <end position="24"/>
    </location>
</feature>
<reference evidence="7" key="1">
    <citation type="journal article" date="2019" name="Int. J. Syst. Evol. Microbiol.">
        <title>The Global Catalogue of Microorganisms (GCM) 10K type strain sequencing project: providing services to taxonomists for standard genome sequencing and annotation.</title>
        <authorList>
            <consortium name="The Broad Institute Genomics Platform"/>
            <consortium name="The Broad Institute Genome Sequencing Center for Infectious Disease"/>
            <person name="Wu L."/>
            <person name="Ma J."/>
        </authorList>
    </citation>
    <scope>NUCLEOTIDE SEQUENCE [LARGE SCALE GENOMIC DNA]</scope>
    <source>
        <strain evidence="7">JCM 12165</strain>
    </source>
</reference>
<dbReference type="EC" id="3.1.3.25" evidence="2"/>
<dbReference type="Proteomes" id="UP001597145">
    <property type="component" value="Unassembled WGS sequence"/>
</dbReference>
<dbReference type="RefSeq" id="WP_343975020.1">
    <property type="nucleotide sequence ID" value="NZ_BAAAJG010000008.1"/>
</dbReference>
<dbReference type="PROSITE" id="PS00630">
    <property type="entry name" value="IMP_2"/>
    <property type="match status" value="1"/>
</dbReference>
<sequence>MSGPVNSPGSSPGSSPESWPVPQPVLPSGVDPVLADTVHAAAAAFAAAQRAHNRAALAETVATGADGTPTMRIDVLVEDAITAVARRHKVNVLSEEVGSVDVGSAVTLVVDPLDGSANAAAGVPLSCVAAVLAVDGVPVEGVTYWLEGGRCWHVRAGEPVPYRTSGRTALDGAAVSLLRPHERNADAWWRVARRAARVRILSSSCLEAALVAEGATDAFADAGSDTHRIVDLAAAMLMVPAAGGAVVDAAGRPLELDPDLTRRWSGVVAATPQLAEEVAGTITGRSGL</sequence>
<keyword evidence="7" id="KW-1185">Reference proteome</keyword>
<protein>
    <recommendedName>
        <fullName evidence="2">inositol-phosphate phosphatase</fullName>
        <ecNumber evidence="2">3.1.3.25</ecNumber>
    </recommendedName>
</protein>
<dbReference type="SUPFAM" id="SSF56655">
    <property type="entry name" value="Carbohydrate phosphatase"/>
    <property type="match status" value="1"/>
</dbReference>
<accession>A0ABW4FEN8</accession>
<evidence type="ECO:0000313" key="6">
    <source>
        <dbReference type="EMBL" id="MFD1529104.1"/>
    </source>
</evidence>
<keyword evidence="4" id="KW-0460">Magnesium</keyword>
<dbReference type="PRINTS" id="PR00377">
    <property type="entry name" value="IMPHPHTASES"/>
</dbReference>